<gene>
    <name evidence="8" type="ORF">SISNIDRAFT_429961</name>
</gene>
<dbReference type="PANTHER" id="PTHR43827">
    <property type="entry name" value="2,5-DIKETO-D-GLUCONIC ACID REDUCTASE"/>
    <property type="match status" value="1"/>
</dbReference>
<dbReference type="InterPro" id="IPR018170">
    <property type="entry name" value="Aldo/ket_reductase_CS"/>
</dbReference>
<dbReference type="Proteomes" id="UP000076722">
    <property type="component" value="Unassembled WGS sequence"/>
</dbReference>
<dbReference type="Gene3D" id="3.20.20.100">
    <property type="entry name" value="NADP-dependent oxidoreductase domain"/>
    <property type="match status" value="1"/>
</dbReference>
<dbReference type="EMBL" id="KV419415">
    <property type="protein sequence ID" value="KZS91454.1"/>
    <property type="molecule type" value="Genomic_DNA"/>
</dbReference>
<dbReference type="STRING" id="1314777.A0A164SGD8"/>
<dbReference type="PRINTS" id="PR00069">
    <property type="entry name" value="ALDKETRDTASE"/>
</dbReference>
<dbReference type="InterPro" id="IPR036812">
    <property type="entry name" value="NAD(P)_OxRdtase_dom_sf"/>
</dbReference>
<evidence type="ECO:0000256" key="5">
    <source>
        <dbReference type="PIRSR" id="PIRSR000097-2"/>
    </source>
</evidence>
<dbReference type="InterPro" id="IPR023210">
    <property type="entry name" value="NADP_OxRdtase_dom"/>
</dbReference>
<evidence type="ECO:0000259" key="7">
    <source>
        <dbReference type="Pfam" id="PF00248"/>
    </source>
</evidence>
<dbReference type="PANTHER" id="PTHR43827:SF3">
    <property type="entry name" value="NADP-DEPENDENT OXIDOREDUCTASE DOMAIN-CONTAINING PROTEIN"/>
    <property type="match status" value="1"/>
</dbReference>
<protein>
    <submittedName>
        <fullName evidence="8">Aldo/keto reductase</fullName>
    </submittedName>
</protein>
<comment type="similarity">
    <text evidence="1">Belongs to the aldo/keto reductase family.</text>
</comment>
<evidence type="ECO:0000256" key="1">
    <source>
        <dbReference type="ARBA" id="ARBA00007905"/>
    </source>
</evidence>
<dbReference type="PROSITE" id="PS00062">
    <property type="entry name" value="ALDOKETO_REDUCTASE_2"/>
    <property type="match status" value="1"/>
</dbReference>
<keyword evidence="9" id="KW-1185">Reference proteome</keyword>
<dbReference type="Pfam" id="PF00248">
    <property type="entry name" value="Aldo_ket_red"/>
    <property type="match status" value="1"/>
</dbReference>
<feature type="domain" description="NADP-dependent oxidoreductase" evidence="7">
    <location>
        <begin position="17"/>
        <end position="262"/>
    </location>
</feature>
<proteinExistence type="inferred from homology"/>
<dbReference type="OrthoDB" id="416253at2759"/>
<keyword evidence="3" id="KW-0560">Oxidoreductase</keyword>
<accession>A0A164SGD8</accession>
<evidence type="ECO:0000313" key="9">
    <source>
        <dbReference type="Proteomes" id="UP000076722"/>
    </source>
</evidence>
<keyword evidence="2" id="KW-0521">NADP</keyword>
<dbReference type="InterPro" id="IPR044494">
    <property type="entry name" value="AKR3C2/3"/>
</dbReference>
<dbReference type="PIRSF" id="PIRSF000097">
    <property type="entry name" value="AKR"/>
    <property type="match status" value="1"/>
</dbReference>
<dbReference type="GO" id="GO:0016652">
    <property type="term" value="F:oxidoreductase activity, acting on NAD(P)H as acceptor"/>
    <property type="evidence" value="ECO:0007669"/>
    <property type="project" value="InterPro"/>
</dbReference>
<feature type="active site" description="Proton donor" evidence="4">
    <location>
        <position position="51"/>
    </location>
</feature>
<dbReference type="InterPro" id="IPR020471">
    <property type="entry name" value="AKR"/>
</dbReference>
<organism evidence="8 9">
    <name type="scientific">Sistotremastrum niveocremeum HHB9708</name>
    <dbReference type="NCBI Taxonomy" id="1314777"/>
    <lineage>
        <taxon>Eukaryota</taxon>
        <taxon>Fungi</taxon>
        <taxon>Dikarya</taxon>
        <taxon>Basidiomycota</taxon>
        <taxon>Agaricomycotina</taxon>
        <taxon>Agaricomycetes</taxon>
        <taxon>Sistotremastrales</taxon>
        <taxon>Sistotremastraceae</taxon>
        <taxon>Sertulicium</taxon>
        <taxon>Sertulicium niveocremeum</taxon>
    </lineage>
</organism>
<dbReference type="FunFam" id="3.20.20.100:FF:000002">
    <property type="entry name" value="2,5-diketo-D-gluconic acid reductase A"/>
    <property type="match status" value="1"/>
</dbReference>
<dbReference type="AlphaFoldDB" id="A0A164SGD8"/>
<evidence type="ECO:0000256" key="6">
    <source>
        <dbReference type="PIRSR" id="PIRSR000097-3"/>
    </source>
</evidence>
<evidence type="ECO:0000256" key="2">
    <source>
        <dbReference type="ARBA" id="ARBA00022857"/>
    </source>
</evidence>
<evidence type="ECO:0000256" key="4">
    <source>
        <dbReference type="PIRSR" id="PIRSR000097-1"/>
    </source>
</evidence>
<dbReference type="GO" id="GO:0016616">
    <property type="term" value="F:oxidoreductase activity, acting on the CH-OH group of donors, NAD or NADP as acceptor"/>
    <property type="evidence" value="ECO:0007669"/>
    <property type="project" value="UniProtKB-ARBA"/>
</dbReference>
<evidence type="ECO:0000256" key="3">
    <source>
        <dbReference type="ARBA" id="ARBA00023002"/>
    </source>
</evidence>
<reference evidence="8 9" key="1">
    <citation type="journal article" date="2016" name="Mol. Biol. Evol.">
        <title>Comparative Genomics of Early-Diverging Mushroom-Forming Fungi Provides Insights into the Origins of Lignocellulose Decay Capabilities.</title>
        <authorList>
            <person name="Nagy L.G."/>
            <person name="Riley R."/>
            <person name="Tritt A."/>
            <person name="Adam C."/>
            <person name="Daum C."/>
            <person name="Floudas D."/>
            <person name="Sun H."/>
            <person name="Yadav J.S."/>
            <person name="Pangilinan J."/>
            <person name="Larsson K.H."/>
            <person name="Matsuura K."/>
            <person name="Barry K."/>
            <person name="Labutti K."/>
            <person name="Kuo R."/>
            <person name="Ohm R.A."/>
            <person name="Bhattacharya S.S."/>
            <person name="Shirouzu T."/>
            <person name="Yoshinaga Y."/>
            <person name="Martin F.M."/>
            <person name="Grigoriev I.V."/>
            <person name="Hibbett D.S."/>
        </authorList>
    </citation>
    <scope>NUCLEOTIDE SEQUENCE [LARGE SCALE GENOMIC DNA]</scope>
    <source>
        <strain evidence="8 9">HHB9708</strain>
    </source>
</reference>
<sequence length="266" mass="28988">MPWTTIELNDGTRIPNLAFGTAGLGKDQIGVGRISQAIDAGFKHIDTAQIYRNEEEAGAALRETGVDRSKVYITTKYSGVGSIRDAIRTSLAKLGVSHVDLYLLHSPRASLPDITTAWREMERILDQGLAKSIGVSNYTPVEFDILFKTARVVPAVNQILFHPYVYEKSIPTLEYCKEKGIVIEAYSPLSPITRQPGGSLDKPLAAIAKAHNAEPNQILLAWAKAKGSVVITSSRQKERLQGYLDAGEIELSTAEIAIIDKSAAKN</sequence>
<feature type="site" description="Lowers pKa of active site Tyr" evidence="6">
    <location>
        <position position="76"/>
    </location>
</feature>
<dbReference type="CDD" id="cd19120">
    <property type="entry name" value="AKR_AKR3C2-3"/>
    <property type="match status" value="1"/>
</dbReference>
<dbReference type="SUPFAM" id="SSF51430">
    <property type="entry name" value="NAD(P)-linked oxidoreductase"/>
    <property type="match status" value="1"/>
</dbReference>
<name>A0A164SGD8_9AGAM</name>
<evidence type="ECO:0000313" key="8">
    <source>
        <dbReference type="EMBL" id="KZS91454.1"/>
    </source>
</evidence>
<feature type="binding site" evidence="5">
    <location>
        <position position="105"/>
    </location>
    <ligand>
        <name>substrate</name>
    </ligand>
</feature>